<name>A0A284VSV2_9EURY</name>
<keyword evidence="2" id="KW-1185">Reference proteome</keyword>
<dbReference type="AlphaFoldDB" id="A0A284VSV2"/>
<dbReference type="RefSeq" id="WP_096206949.1">
    <property type="nucleotide sequence ID" value="NZ_FZMP01000219.1"/>
</dbReference>
<reference evidence="2" key="1">
    <citation type="submission" date="2017-06" db="EMBL/GenBank/DDBJ databases">
        <authorList>
            <person name="Cremers G."/>
        </authorList>
    </citation>
    <scope>NUCLEOTIDE SEQUENCE [LARGE SCALE GENOMIC DNA]</scope>
</reference>
<dbReference type="OrthoDB" id="148008at2157"/>
<evidence type="ECO:0000313" key="1">
    <source>
        <dbReference type="EMBL" id="SNQ62370.1"/>
    </source>
</evidence>
<protein>
    <submittedName>
        <fullName evidence="1">Uncharacterized protein</fullName>
    </submittedName>
</protein>
<sequence>MKGLILVLFTVLLLTAILSDGKQERQTLHISSLTIKFDKTDATFTVNYNMDNLPKMYILLLGSKSLEPKIKFMFSNFDYEIVKMDQDKAILRVKNISWLDKDYYFHESRKFGETIDTVYIYTTDSPRAKEYSLINSTPPFYYRS</sequence>
<accession>A0A284VSV2</accession>
<proteinExistence type="predicted"/>
<dbReference type="EMBL" id="FZMP01000219">
    <property type="protein sequence ID" value="SNQ62370.1"/>
    <property type="molecule type" value="Genomic_DNA"/>
</dbReference>
<gene>
    <name evidence="1" type="ORF">MNV_700024</name>
</gene>
<evidence type="ECO:0000313" key="2">
    <source>
        <dbReference type="Proteomes" id="UP000218615"/>
    </source>
</evidence>
<dbReference type="Proteomes" id="UP000218615">
    <property type="component" value="Unassembled WGS sequence"/>
</dbReference>
<organism evidence="1 2">
    <name type="scientific">Candidatus Methanoperedens nitratireducens</name>
    <dbReference type="NCBI Taxonomy" id="1392998"/>
    <lineage>
        <taxon>Archaea</taxon>
        <taxon>Methanobacteriati</taxon>
        <taxon>Methanobacteriota</taxon>
        <taxon>Stenosarchaea group</taxon>
        <taxon>Methanomicrobia</taxon>
        <taxon>Methanosarcinales</taxon>
        <taxon>ANME-2 cluster</taxon>
        <taxon>Candidatus Methanoperedentaceae</taxon>
        <taxon>Candidatus Methanoperedens</taxon>
    </lineage>
</organism>